<dbReference type="InterPro" id="IPR055557">
    <property type="entry name" value="DUF7133"/>
</dbReference>
<dbReference type="InterPro" id="IPR013830">
    <property type="entry name" value="SGNH_hydro"/>
</dbReference>
<dbReference type="Proteomes" id="UP001239462">
    <property type="component" value="Unassembled WGS sequence"/>
</dbReference>
<keyword evidence="5" id="KW-0732">Signal</keyword>
<feature type="chain" id="PRO_5045172625" evidence="5">
    <location>
        <begin position="25"/>
        <end position="1457"/>
    </location>
</feature>
<evidence type="ECO:0000313" key="7">
    <source>
        <dbReference type="EMBL" id="MDM4015388.1"/>
    </source>
</evidence>
<evidence type="ECO:0000256" key="5">
    <source>
        <dbReference type="SAM" id="SignalP"/>
    </source>
</evidence>
<dbReference type="PANTHER" id="PTHR33546:SF1">
    <property type="entry name" value="LARGE, MULTIFUNCTIONAL SECRETED PROTEIN"/>
    <property type="match status" value="1"/>
</dbReference>
<evidence type="ECO:0000256" key="3">
    <source>
        <dbReference type="ARBA" id="ARBA00023004"/>
    </source>
</evidence>
<keyword evidence="1 4" id="KW-0349">Heme</keyword>
<dbReference type="InterPro" id="IPR036909">
    <property type="entry name" value="Cyt_c-like_dom_sf"/>
</dbReference>
<protein>
    <submittedName>
        <fullName evidence="7">HEAT repeat domain-containing protein</fullName>
    </submittedName>
</protein>
<dbReference type="InterPro" id="IPR011041">
    <property type="entry name" value="Quinoprot_gluc/sorb_DH_b-prop"/>
</dbReference>
<evidence type="ECO:0000313" key="8">
    <source>
        <dbReference type="Proteomes" id="UP001239462"/>
    </source>
</evidence>
<dbReference type="Gene3D" id="1.25.10.10">
    <property type="entry name" value="Leucine-rich Repeat Variant"/>
    <property type="match status" value="2"/>
</dbReference>
<dbReference type="Gene3D" id="3.40.50.1110">
    <property type="entry name" value="SGNH hydrolase"/>
    <property type="match status" value="1"/>
</dbReference>
<organism evidence="7 8">
    <name type="scientific">Roseiconus lacunae</name>
    <dbReference type="NCBI Taxonomy" id="2605694"/>
    <lineage>
        <taxon>Bacteria</taxon>
        <taxon>Pseudomonadati</taxon>
        <taxon>Planctomycetota</taxon>
        <taxon>Planctomycetia</taxon>
        <taxon>Pirellulales</taxon>
        <taxon>Pirellulaceae</taxon>
        <taxon>Roseiconus</taxon>
    </lineage>
</organism>
<dbReference type="Pfam" id="PF13646">
    <property type="entry name" value="HEAT_2"/>
    <property type="match status" value="2"/>
</dbReference>
<evidence type="ECO:0000259" key="6">
    <source>
        <dbReference type="PROSITE" id="PS51007"/>
    </source>
</evidence>
<dbReference type="SUPFAM" id="SSF50952">
    <property type="entry name" value="Soluble quinoprotein glucose dehydrogenase"/>
    <property type="match status" value="1"/>
</dbReference>
<dbReference type="PROSITE" id="PS51007">
    <property type="entry name" value="CYTC"/>
    <property type="match status" value="1"/>
</dbReference>
<evidence type="ECO:0000256" key="1">
    <source>
        <dbReference type="ARBA" id="ARBA00022617"/>
    </source>
</evidence>
<dbReference type="EMBL" id="JASZZN010000005">
    <property type="protein sequence ID" value="MDM4015388.1"/>
    <property type="molecule type" value="Genomic_DNA"/>
</dbReference>
<evidence type="ECO:0000256" key="2">
    <source>
        <dbReference type="ARBA" id="ARBA00022723"/>
    </source>
</evidence>
<sequence length="1457" mass="160657">MIRRRPNFAVSVMLVALTASFLTANFPTASLRPSACQAQVAESVPFRFADGDRVVMIGDGLIEQEQYFGWIETMITTADPLDHVTFRNLGWNGDTPAGDSRFGLSLLQAGNEPADEGWKQLQKQIDLTKPTVAMIGYGMADALEYAAASKRPGATITLDQATDRFTSQLERLANRVRETSPDCRLLFLSPISPVGDSVLSRDVVDRFTEAIQTVSKKTDGHTIDLRDSATDPNQRKDAVHLNEAGYKAIANDIARSLGMTHQDWNNEPSVAALRQVILEKNRLWFHRSRPANMAYVFGFRKHEQGQNAVEIPQFDPLIEAEEKKIAALRSLKTTEPKADTRHLKSKYAEFTPQPLPEFVVGDDLEVTLWAENPMLNKPIHMNFDPQGRLWVVSSEAYPMIEVGQALPDKVLILEDSNNDGTADKSTIFADQLLIPTGIAPSGNGVYVAQSTDLLYLEDTDGDGTADRRQRVLSGFGTEDTHHNLHTLNFGPDGRLYMNQSVYTRTDAETPFGVTRLKAGGGLRFDPRNGRMDIFFRGLWNPWGHQFDQHGNSFMTDGAGFEGIAYVFPGATFRPTPGARQLLQLISPGGYPKFCGGEIVEGESFPKDWQGSFVTCDFRANRVTRFSLSESESGFVTTQESDLLRTNASTFRPIDVKQGPDGALYVADWSNPIINHGEVDFRDPRRDRWHGRIWRITSKSHSTRQPINLRDQTTDTLVANLFGNDRYLREQSRRVLIEQAEQTAGKLDAIWDLAKTPRQQVDVVRLTAAIGHPNIDRLKAVLTGEDTDARAAATRLLGDWADPSNPAVSVEGGQAIEWLKSLIVDTDARVRLESICALEKVGTLEAIKLSLHALNRPTDRFISHALFNNVDANTDRLIADLNQQQNQADYGQAQLEFVLTSVPAAKASAFLSRYIERNEIPSNGDGPWIELIAKAGGPSEVTALYQRVIDRHFENDALVRAINAVADAKKFRKVAPTLDQPGRGLGALLTDDQPAIRDAVVNLIGAWRLRFFVPQLTKIAGQVTASDAARQNAIMALRSCGGEKALEALVDLAGNAEAIVVRNAAISSLASMNASKAVAPFYTALTEIEDETAAIGLWRSMLSTKDGEKLLVSSIPAGGISEVAARAGIRAANEIGKSSGPLIDTLMPLSGLTMTASAWSPERAREVRRLVEIRGDADRGEWVYRRNDLQCMTCHAIGGVGGKVGPDMTSLGASAPIDYIIESLFDPNAKIKENYHSVTVLNDDGQVFAGIEQRSTEDELVLRDATGKLIRLPREEVVQVKQGKSLMPAALLDRVSQQDQLDLIKFLTRLGKPGKFDASRQTVARVLEVFAGSHRIEQEGNEEIVAGKPLQGWKPLQARVNGDIERDQLRELTVQPRHTSLVNIYLRTKIEVSSKTVAKFAVDNIDKARVWIDGMDRGTVDDLVALEPGKHTLLIQIDGRELPESIALRSEEVTFVHE</sequence>
<dbReference type="InterPro" id="IPR011042">
    <property type="entry name" value="6-blade_b-propeller_TolB-like"/>
</dbReference>
<dbReference type="RefSeq" id="WP_289162871.1">
    <property type="nucleotide sequence ID" value="NZ_JASZZN010000005.1"/>
</dbReference>
<dbReference type="SUPFAM" id="SSF46626">
    <property type="entry name" value="Cytochrome c"/>
    <property type="match status" value="1"/>
</dbReference>
<keyword evidence="3 4" id="KW-0408">Iron</keyword>
<dbReference type="InterPro" id="IPR016024">
    <property type="entry name" value="ARM-type_fold"/>
</dbReference>
<dbReference type="InterPro" id="IPR013427">
    <property type="entry name" value="Haem-bd_dom_put"/>
</dbReference>
<dbReference type="InterPro" id="IPR036514">
    <property type="entry name" value="SGNH_hydro_sf"/>
</dbReference>
<evidence type="ECO:0000256" key="4">
    <source>
        <dbReference type="PROSITE-ProRule" id="PRU00433"/>
    </source>
</evidence>
<dbReference type="Gene3D" id="1.10.760.10">
    <property type="entry name" value="Cytochrome c-like domain"/>
    <property type="match status" value="1"/>
</dbReference>
<accession>A0ABT7PFW7</accession>
<gene>
    <name evidence="7" type="ORF">QTN89_08115</name>
</gene>
<feature type="domain" description="Cytochrome c" evidence="6">
    <location>
        <begin position="1174"/>
        <end position="1310"/>
    </location>
</feature>
<dbReference type="SUPFAM" id="SSF48371">
    <property type="entry name" value="ARM repeat"/>
    <property type="match status" value="1"/>
</dbReference>
<dbReference type="InterPro" id="IPR009056">
    <property type="entry name" value="Cyt_c-like_dom"/>
</dbReference>
<dbReference type="NCBIfam" id="TIGR02604">
    <property type="entry name" value="Piru_Ver_Nterm"/>
    <property type="match status" value="1"/>
</dbReference>
<name>A0ABT7PFW7_9BACT</name>
<comment type="caution">
    <text evidence="7">The sequence shown here is derived from an EMBL/GenBank/DDBJ whole genome shotgun (WGS) entry which is preliminary data.</text>
</comment>
<keyword evidence="2 4" id="KW-0479">Metal-binding</keyword>
<dbReference type="PANTHER" id="PTHR33546">
    <property type="entry name" value="LARGE, MULTIFUNCTIONAL SECRETED PROTEIN-RELATED"/>
    <property type="match status" value="1"/>
</dbReference>
<dbReference type="SUPFAM" id="SSF52266">
    <property type="entry name" value="SGNH hydrolase"/>
    <property type="match status" value="1"/>
</dbReference>
<dbReference type="NCBIfam" id="TIGR02603">
    <property type="entry name" value="CxxCH_TIGR02603"/>
    <property type="match status" value="1"/>
</dbReference>
<dbReference type="InterPro" id="IPR011989">
    <property type="entry name" value="ARM-like"/>
</dbReference>
<reference evidence="7 8" key="1">
    <citation type="submission" date="2023-06" db="EMBL/GenBank/DDBJ databases">
        <title>Roseiconus lacunae JC819 isolated from Gulf of Mannar region, Tamil Nadu.</title>
        <authorList>
            <person name="Pk S."/>
            <person name="Ch S."/>
            <person name="Ch V.R."/>
        </authorList>
    </citation>
    <scope>NUCLEOTIDE SEQUENCE [LARGE SCALE GENOMIC DNA]</scope>
    <source>
        <strain evidence="7 8">JC819</strain>
    </source>
</reference>
<dbReference type="Pfam" id="PF23500">
    <property type="entry name" value="DUF7133"/>
    <property type="match status" value="1"/>
</dbReference>
<keyword evidence="8" id="KW-1185">Reference proteome</keyword>
<dbReference type="Gene3D" id="2.120.10.30">
    <property type="entry name" value="TolB, C-terminal domain"/>
    <property type="match status" value="1"/>
</dbReference>
<dbReference type="InterPro" id="IPR013428">
    <property type="entry name" value="Membrane-bound_put_N"/>
</dbReference>
<dbReference type="Pfam" id="PF13472">
    <property type="entry name" value="Lipase_GDSL_2"/>
    <property type="match status" value="1"/>
</dbReference>
<feature type="signal peptide" evidence="5">
    <location>
        <begin position="1"/>
        <end position="24"/>
    </location>
</feature>
<proteinExistence type="predicted"/>